<sequence length="144" mass="15150">MTIADTLLQHGRALEWLTSTVILSFAFVLALPGDTLAASPSFLAFQVIGTDEVALAMPLTVIAVMRMGGLWINGNWQRSPLLRCIGAVSGAGIFASLGMMFAVPVLSGQQAAVTTGVGTYFVLAAFDVLAAYRSAADVGNYQRH</sequence>
<dbReference type="EMBL" id="FNEJ01000051">
    <property type="protein sequence ID" value="SDJ57105.1"/>
    <property type="molecule type" value="Genomic_DNA"/>
</dbReference>
<organism evidence="2 3">
    <name type="scientific">Salipiger marinus</name>
    <dbReference type="NCBI Taxonomy" id="555512"/>
    <lineage>
        <taxon>Bacteria</taxon>
        <taxon>Pseudomonadati</taxon>
        <taxon>Pseudomonadota</taxon>
        <taxon>Alphaproteobacteria</taxon>
        <taxon>Rhodobacterales</taxon>
        <taxon>Roseobacteraceae</taxon>
        <taxon>Salipiger</taxon>
    </lineage>
</organism>
<protein>
    <submittedName>
        <fullName evidence="2">Uncharacterized protein</fullName>
    </submittedName>
</protein>
<feature type="transmembrane region" description="Helical" evidence="1">
    <location>
        <begin position="53"/>
        <end position="72"/>
    </location>
</feature>
<evidence type="ECO:0000313" key="3">
    <source>
        <dbReference type="Proteomes" id="UP000199093"/>
    </source>
</evidence>
<accession>A0A1G8UVG8</accession>
<dbReference type="Proteomes" id="UP000199093">
    <property type="component" value="Unassembled WGS sequence"/>
</dbReference>
<keyword evidence="1" id="KW-1133">Transmembrane helix</keyword>
<reference evidence="2 3" key="1">
    <citation type="submission" date="2016-10" db="EMBL/GenBank/DDBJ databases">
        <authorList>
            <person name="de Groot N.N."/>
        </authorList>
    </citation>
    <scope>NUCLEOTIDE SEQUENCE [LARGE SCALE GENOMIC DNA]</scope>
    <source>
        <strain evidence="2 3">DSM 26424</strain>
    </source>
</reference>
<keyword evidence="1" id="KW-0472">Membrane</keyword>
<feature type="transmembrane region" description="Helical" evidence="1">
    <location>
        <begin position="84"/>
        <end position="106"/>
    </location>
</feature>
<dbReference type="RefSeq" id="WP_089852488.1">
    <property type="nucleotide sequence ID" value="NZ_FNEJ01000051.1"/>
</dbReference>
<dbReference type="STRING" id="555512.SAMN04487993_10519"/>
<feature type="transmembrane region" description="Helical" evidence="1">
    <location>
        <begin position="112"/>
        <end position="132"/>
    </location>
</feature>
<dbReference type="OrthoDB" id="7502269at2"/>
<keyword evidence="3" id="KW-1185">Reference proteome</keyword>
<gene>
    <name evidence="2" type="ORF">SAMN04487993_10519</name>
</gene>
<keyword evidence="1" id="KW-0812">Transmembrane</keyword>
<evidence type="ECO:0000256" key="1">
    <source>
        <dbReference type="SAM" id="Phobius"/>
    </source>
</evidence>
<feature type="transmembrane region" description="Helical" evidence="1">
    <location>
        <begin position="12"/>
        <end position="33"/>
    </location>
</feature>
<proteinExistence type="predicted"/>
<evidence type="ECO:0000313" key="2">
    <source>
        <dbReference type="EMBL" id="SDJ57105.1"/>
    </source>
</evidence>
<name>A0A1G8UVG8_9RHOB</name>
<dbReference type="AlphaFoldDB" id="A0A1G8UVG8"/>